<dbReference type="STRING" id="683228.GA0070617_4880"/>
<protein>
    <submittedName>
        <fullName evidence="2">Uncharacterized protein</fullName>
    </submittedName>
</protein>
<dbReference type="EMBL" id="FMIA01000002">
    <property type="protein sequence ID" value="SCL62261.1"/>
    <property type="molecule type" value="Genomic_DNA"/>
</dbReference>
<feature type="transmembrane region" description="Helical" evidence="1">
    <location>
        <begin position="113"/>
        <end position="132"/>
    </location>
</feature>
<feature type="transmembrane region" description="Helical" evidence="1">
    <location>
        <begin position="55"/>
        <end position="76"/>
    </location>
</feature>
<keyword evidence="3" id="KW-1185">Reference proteome</keyword>
<dbReference type="Proteomes" id="UP000198937">
    <property type="component" value="Unassembled WGS sequence"/>
</dbReference>
<organism evidence="2 3">
    <name type="scientific">Micromonospora yangpuensis</name>
    <dbReference type="NCBI Taxonomy" id="683228"/>
    <lineage>
        <taxon>Bacteria</taxon>
        <taxon>Bacillati</taxon>
        <taxon>Actinomycetota</taxon>
        <taxon>Actinomycetes</taxon>
        <taxon>Micromonosporales</taxon>
        <taxon>Micromonosporaceae</taxon>
        <taxon>Micromonospora</taxon>
    </lineage>
</organism>
<feature type="transmembrane region" description="Helical" evidence="1">
    <location>
        <begin position="88"/>
        <end position="106"/>
    </location>
</feature>
<feature type="transmembrane region" description="Helical" evidence="1">
    <location>
        <begin position="23"/>
        <end position="43"/>
    </location>
</feature>
<reference evidence="3" key="1">
    <citation type="submission" date="2016-06" db="EMBL/GenBank/DDBJ databases">
        <authorList>
            <person name="Varghese N."/>
            <person name="Submissions Spin"/>
        </authorList>
    </citation>
    <scope>NUCLEOTIDE SEQUENCE [LARGE SCALE GENOMIC DNA]</scope>
    <source>
        <strain evidence="3">DSM 45577</strain>
    </source>
</reference>
<evidence type="ECO:0000313" key="2">
    <source>
        <dbReference type="EMBL" id="SCL62261.1"/>
    </source>
</evidence>
<keyword evidence="1" id="KW-1133">Transmembrane helix</keyword>
<evidence type="ECO:0000313" key="3">
    <source>
        <dbReference type="Proteomes" id="UP000198937"/>
    </source>
</evidence>
<evidence type="ECO:0000256" key="1">
    <source>
        <dbReference type="SAM" id="Phobius"/>
    </source>
</evidence>
<keyword evidence="1" id="KW-0812">Transmembrane</keyword>
<gene>
    <name evidence="2" type="ORF">GA0070617_4880</name>
</gene>
<name>A0A1C6V7E0_9ACTN</name>
<accession>A0A1C6V7E0</accession>
<dbReference type="AlphaFoldDB" id="A0A1C6V7E0"/>
<keyword evidence="1" id="KW-0472">Membrane</keyword>
<sequence length="146" mass="14547">MTEGWAGGLAMTSAAATGSPVDGILATATIVLSLVLAGWALVAAVRHRAPDRAQFVGLAVLELALVALVVVALVALGGGERPGEPGAFAGYVVTLVCLPPLAAVLARMEPTRWGSAIVCVVCLVVPVVVVRLQQTWAVVAAGGSGG</sequence>
<proteinExistence type="predicted"/>